<dbReference type="PROSITE" id="PS50923">
    <property type="entry name" value="SUSHI"/>
    <property type="match status" value="3"/>
</dbReference>
<evidence type="ECO:0000256" key="6">
    <source>
        <dbReference type="SAM" id="SignalP"/>
    </source>
</evidence>
<dbReference type="Gene3D" id="2.10.70.10">
    <property type="entry name" value="Complement Module, domain 1"/>
    <property type="match status" value="3"/>
</dbReference>
<dbReference type="FunFam" id="2.10.70.10:FF:000014">
    <property type="entry name" value="Membrane cofactor protein"/>
    <property type="match status" value="1"/>
</dbReference>
<proteinExistence type="predicted"/>
<organism evidence="8 9">
    <name type="scientific">Monodelphis domestica</name>
    <name type="common">Gray short-tailed opossum</name>
    <dbReference type="NCBI Taxonomy" id="13616"/>
    <lineage>
        <taxon>Eukaryota</taxon>
        <taxon>Metazoa</taxon>
        <taxon>Chordata</taxon>
        <taxon>Craniata</taxon>
        <taxon>Vertebrata</taxon>
        <taxon>Euteleostomi</taxon>
        <taxon>Mammalia</taxon>
        <taxon>Metatheria</taxon>
        <taxon>Didelphimorphia</taxon>
        <taxon>Didelphidae</taxon>
        <taxon>Monodelphis</taxon>
    </lineage>
</organism>
<keyword evidence="2 6" id="KW-0732">Signal</keyword>
<dbReference type="Bgee" id="ENSMODG00000002211">
    <property type="expression patterns" value="Expressed in liver and 8 other cell types or tissues"/>
</dbReference>
<feature type="chain" id="PRO_5003352679" evidence="6">
    <location>
        <begin position="21"/>
        <end position="250"/>
    </location>
</feature>
<dbReference type="STRING" id="13616.ENSMODP00000002693"/>
<feature type="domain" description="Sushi" evidence="7">
    <location>
        <begin position="140"/>
        <end position="196"/>
    </location>
</feature>
<dbReference type="Proteomes" id="UP000002280">
    <property type="component" value="Chromosome 2"/>
</dbReference>
<evidence type="ECO:0000313" key="9">
    <source>
        <dbReference type="Proteomes" id="UP000002280"/>
    </source>
</evidence>
<comment type="caution">
    <text evidence="5">Lacks conserved residue(s) required for the propagation of feature annotation.</text>
</comment>
<reference evidence="8" key="2">
    <citation type="submission" date="2025-08" db="UniProtKB">
        <authorList>
            <consortium name="Ensembl"/>
        </authorList>
    </citation>
    <scope>IDENTIFICATION</scope>
</reference>
<dbReference type="InterPro" id="IPR000436">
    <property type="entry name" value="Sushi_SCR_CCP_dom"/>
</dbReference>
<dbReference type="Pfam" id="PF00084">
    <property type="entry name" value="Sushi"/>
    <property type="match status" value="2"/>
</dbReference>
<gene>
    <name evidence="8" type="primary">C4BPB</name>
</gene>
<evidence type="ECO:0000256" key="4">
    <source>
        <dbReference type="ARBA" id="ARBA00023157"/>
    </source>
</evidence>
<protein>
    <submittedName>
        <fullName evidence="8">Complement component 4 binding protein beta</fullName>
    </submittedName>
</protein>
<dbReference type="HOGENOM" id="CLU_093877_0_0_1"/>
<reference evidence="8" key="3">
    <citation type="submission" date="2025-09" db="UniProtKB">
        <authorList>
            <consortium name="Ensembl"/>
        </authorList>
    </citation>
    <scope>IDENTIFICATION</scope>
</reference>
<evidence type="ECO:0000256" key="1">
    <source>
        <dbReference type="ARBA" id="ARBA00022659"/>
    </source>
</evidence>
<dbReference type="OMA" id="ICIKGYH"/>
<dbReference type="SMART" id="SM00032">
    <property type="entry name" value="CCP"/>
    <property type="match status" value="3"/>
</dbReference>
<dbReference type="PANTHER" id="PTHR45656:SF14">
    <property type="entry name" value="C4B-BINDING PROTEIN BETA CHAIN"/>
    <property type="match status" value="1"/>
</dbReference>
<dbReference type="eggNOG" id="KOG4297">
    <property type="taxonomic scope" value="Eukaryota"/>
</dbReference>
<dbReference type="PANTHER" id="PTHR45656">
    <property type="entry name" value="PROTEIN CBR-CLEC-78"/>
    <property type="match status" value="1"/>
</dbReference>
<accession>F7G3E0</accession>
<evidence type="ECO:0000313" key="8">
    <source>
        <dbReference type="Ensembl" id="ENSMODP00000002693.1"/>
    </source>
</evidence>
<dbReference type="InParanoid" id="F7G3E0"/>
<feature type="domain" description="Sushi" evidence="7">
    <location>
        <begin position="21"/>
        <end position="79"/>
    </location>
</feature>
<keyword evidence="9" id="KW-1185">Reference proteome</keyword>
<dbReference type="CDD" id="cd00033">
    <property type="entry name" value="CCP"/>
    <property type="match status" value="3"/>
</dbReference>
<dbReference type="InterPro" id="IPR051277">
    <property type="entry name" value="SEZ6_CSMD_C4BPB_Regulators"/>
</dbReference>
<evidence type="ECO:0000256" key="5">
    <source>
        <dbReference type="PROSITE-ProRule" id="PRU00302"/>
    </source>
</evidence>
<evidence type="ECO:0000256" key="2">
    <source>
        <dbReference type="ARBA" id="ARBA00022729"/>
    </source>
</evidence>
<feature type="signal peptide" evidence="6">
    <location>
        <begin position="1"/>
        <end position="20"/>
    </location>
</feature>
<keyword evidence="1 5" id="KW-0768">Sushi</keyword>
<dbReference type="CTD" id="725"/>
<keyword evidence="4 5" id="KW-1015">Disulfide bond</keyword>
<sequence length="250" mass="28106">MKSWLISCILVTEWLLPTSGEDCPSPPPVNNSILVGTCMEGNVLGTYICIKGYHLVGKKELLYNNTSLEWDSPAPICHLGHCPIPVLVNGHMNSSNLEPVSEGEVVTFECDTDYILKGSNWSQCQKNNMWIPPLPICSTGQCPPPRKPKLGHFKARDFNSGSNVTFYCNDGYQLIGAQSLQCMDGEWSHEPPICEKMEVKKEASCVFQENNICETVQRWIQYQKASGQTLEELKYSLEIKKLQLEKIKFS</sequence>
<dbReference type="GeneTree" id="ENSGT00940000163065"/>
<feature type="domain" description="Sushi" evidence="7">
    <location>
        <begin position="80"/>
        <end position="139"/>
    </location>
</feature>
<dbReference type="AlphaFoldDB" id="F7G3E0"/>
<dbReference type="SUPFAM" id="SSF57535">
    <property type="entry name" value="Complement control module/SCR domain"/>
    <property type="match status" value="3"/>
</dbReference>
<name>F7G3E0_MONDO</name>
<evidence type="ECO:0000256" key="3">
    <source>
        <dbReference type="ARBA" id="ARBA00022737"/>
    </source>
</evidence>
<dbReference type="Ensembl" id="ENSMODT00000002748.3">
    <property type="protein sequence ID" value="ENSMODP00000002693.1"/>
    <property type="gene ID" value="ENSMODG00000002211.4"/>
</dbReference>
<dbReference type="KEGG" id="mdo:100020224"/>
<evidence type="ECO:0000259" key="7">
    <source>
        <dbReference type="PROSITE" id="PS50923"/>
    </source>
</evidence>
<reference evidence="8 9" key="1">
    <citation type="journal article" date="2007" name="Nature">
        <title>Genome of the marsupial Monodelphis domestica reveals innovation in non-coding sequences.</title>
        <authorList>
            <person name="Mikkelsen T.S."/>
            <person name="Wakefield M.J."/>
            <person name="Aken B."/>
            <person name="Amemiya C.T."/>
            <person name="Chang J.L."/>
            <person name="Duke S."/>
            <person name="Garber M."/>
            <person name="Gentles A.J."/>
            <person name="Goodstadt L."/>
            <person name="Heger A."/>
            <person name="Jurka J."/>
            <person name="Kamal M."/>
            <person name="Mauceli E."/>
            <person name="Searle S.M."/>
            <person name="Sharpe T."/>
            <person name="Baker M.L."/>
            <person name="Batzer M.A."/>
            <person name="Benos P.V."/>
            <person name="Belov K."/>
            <person name="Clamp M."/>
            <person name="Cook A."/>
            <person name="Cuff J."/>
            <person name="Das R."/>
            <person name="Davidow L."/>
            <person name="Deakin J.E."/>
            <person name="Fazzari M.J."/>
            <person name="Glass J.L."/>
            <person name="Grabherr M."/>
            <person name="Greally J.M."/>
            <person name="Gu W."/>
            <person name="Hore T.A."/>
            <person name="Huttley G.A."/>
            <person name="Kleber M."/>
            <person name="Jirtle R.L."/>
            <person name="Koina E."/>
            <person name="Lee J.T."/>
            <person name="Mahony S."/>
            <person name="Marra M.A."/>
            <person name="Miller R.D."/>
            <person name="Nicholls R.D."/>
            <person name="Oda M."/>
            <person name="Papenfuss A.T."/>
            <person name="Parra Z.E."/>
            <person name="Pollock D.D."/>
            <person name="Ray D.A."/>
            <person name="Schein J.E."/>
            <person name="Speed T.P."/>
            <person name="Thompson K."/>
            <person name="VandeBerg J.L."/>
            <person name="Wade C.M."/>
            <person name="Walker J.A."/>
            <person name="Waters P.D."/>
            <person name="Webber C."/>
            <person name="Weidman J.R."/>
            <person name="Xie X."/>
            <person name="Zody M.C."/>
            <person name="Baldwin J."/>
            <person name="Abdouelleil A."/>
            <person name="Abdulkadir J."/>
            <person name="Abebe A."/>
            <person name="Abera B."/>
            <person name="Abreu J."/>
            <person name="Acer S.C."/>
            <person name="Aftuck L."/>
            <person name="Alexander A."/>
            <person name="An P."/>
            <person name="Anderson E."/>
            <person name="Anderson S."/>
            <person name="Arachi H."/>
            <person name="Azer M."/>
            <person name="Bachantsang P."/>
            <person name="Barry A."/>
            <person name="Bayul T."/>
            <person name="Berlin A."/>
            <person name="Bessette D."/>
            <person name="Bloom T."/>
            <person name="Bloom T."/>
            <person name="Boguslavskiy L."/>
            <person name="Bonnet C."/>
            <person name="Boukhgalter B."/>
            <person name="Bourzgui I."/>
            <person name="Brown A."/>
            <person name="Cahill P."/>
            <person name="Channer S."/>
            <person name="Cheshatsang Y."/>
            <person name="Chuda L."/>
            <person name="Citroen M."/>
            <person name="Collymore A."/>
            <person name="Cooke P."/>
            <person name="Costello M."/>
            <person name="D'Aco K."/>
            <person name="Daza R."/>
            <person name="De Haan G."/>
            <person name="DeGray S."/>
            <person name="DeMaso C."/>
            <person name="Dhargay N."/>
            <person name="Dooley K."/>
            <person name="Dooley E."/>
            <person name="Doricent M."/>
            <person name="Dorje P."/>
            <person name="Dorjee K."/>
            <person name="Dupes A."/>
            <person name="Elong R."/>
            <person name="Falk J."/>
            <person name="Farina A."/>
            <person name="Faro S."/>
            <person name="Ferguson D."/>
            <person name="Fisher S."/>
            <person name="Foley C.D."/>
            <person name="Franke A."/>
            <person name="Friedrich D."/>
            <person name="Gadbois L."/>
            <person name="Gearin G."/>
            <person name="Gearin C.R."/>
            <person name="Giannoukos G."/>
            <person name="Goode T."/>
            <person name="Graham J."/>
            <person name="Grandbois E."/>
            <person name="Grewal S."/>
            <person name="Gyaltsen K."/>
            <person name="Hafez N."/>
            <person name="Hagos B."/>
            <person name="Hall J."/>
            <person name="Henson C."/>
            <person name="Hollinger A."/>
            <person name="Honan T."/>
            <person name="Huard M.D."/>
            <person name="Hughes L."/>
            <person name="Hurhula B."/>
            <person name="Husby M.E."/>
            <person name="Kamat A."/>
            <person name="Kanga B."/>
            <person name="Kashin S."/>
            <person name="Khazanovich D."/>
            <person name="Kisner P."/>
            <person name="Lance K."/>
            <person name="Lara M."/>
            <person name="Lee W."/>
            <person name="Lennon N."/>
            <person name="Letendre F."/>
            <person name="LeVine R."/>
            <person name="Lipovsky A."/>
            <person name="Liu X."/>
            <person name="Liu J."/>
            <person name="Liu S."/>
            <person name="Lokyitsang T."/>
            <person name="Lokyitsang Y."/>
            <person name="Lubonja R."/>
            <person name="Lui A."/>
            <person name="MacDonald P."/>
            <person name="Magnisalis V."/>
            <person name="Maru K."/>
            <person name="Matthews C."/>
            <person name="McCusker W."/>
            <person name="McDonough S."/>
            <person name="Mehta T."/>
            <person name="Meldrim J."/>
            <person name="Meneus L."/>
            <person name="Mihai O."/>
            <person name="Mihalev A."/>
            <person name="Mihova T."/>
            <person name="Mittelman R."/>
            <person name="Mlenga V."/>
            <person name="Montmayeur A."/>
            <person name="Mulrain L."/>
            <person name="Navidi A."/>
            <person name="Naylor J."/>
            <person name="Negash T."/>
            <person name="Nguyen T."/>
            <person name="Nguyen N."/>
            <person name="Nicol R."/>
            <person name="Norbu C."/>
            <person name="Norbu N."/>
            <person name="Novod N."/>
            <person name="O'Neill B."/>
            <person name="Osman S."/>
            <person name="Markiewicz E."/>
            <person name="Oyono O.L."/>
            <person name="Patti C."/>
            <person name="Phunkhang P."/>
            <person name="Pierre F."/>
            <person name="Priest M."/>
            <person name="Raghuraman S."/>
            <person name="Rege F."/>
            <person name="Reyes R."/>
            <person name="Rise C."/>
            <person name="Rogov P."/>
            <person name="Ross K."/>
            <person name="Ryan E."/>
            <person name="Settipalli S."/>
            <person name="Shea T."/>
            <person name="Sherpa N."/>
            <person name="Shi L."/>
            <person name="Shih D."/>
            <person name="Sparrow T."/>
            <person name="Spaulding J."/>
            <person name="Stalker J."/>
            <person name="Stange-Thomann N."/>
            <person name="Stavropoulos S."/>
            <person name="Stone C."/>
            <person name="Strader C."/>
            <person name="Tesfaye S."/>
            <person name="Thomson T."/>
            <person name="Thoulutsang Y."/>
            <person name="Thoulutsang D."/>
            <person name="Topham K."/>
            <person name="Topping I."/>
            <person name="Tsamla T."/>
            <person name="Vassiliev H."/>
            <person name="Vo A."/>
            <person name="Wangchuk T."/>
            <person name="Wangdi T."/>
            <person name="Weiand M."/>
            <person name="Wilkinson J."/>
            <person name="Wilson A."/>
            <person name="Yadav S."/>
            <person name="Young G."/>
            <person name="Yu Q."/>
            <person name="Zembek L."/>
            <person name="Zhong D."/>
            <person name="Zimmer A."/>
            <person name="Zwirko Z."/>
            <person name="Jaffe D.B."/>
            <person name="Alvarez P."/>
            <person name="Brockman W."/>
            <person name="Butler J."/>
            <person name="Chin C."/>
            <person name="Gnerre S."/>
            <person name="MacCallum I."/>
            <person name="Graves J.A."/>
            <person name="Ponting C.P."/>
            <person name="Breen M."/>
            <person name="Samollow P.B."/>
            <person name="Lander E.S."/>
            <person name="Lindblad-Toh K."/>
        </authorList>
    </citation>
    <scope>NUCLEOTIDE SEQUENCE [LARGE SCALE GENOMIC DNA]</scope>
</reference>
<feature type="disulfide bond" evidence="5">
    <location>
        <begin position="110"/>
        <end position="137"/>
    </location>
</feature>
<dbReference type="FunCoup" id="F7G3E0">
    <property type="interactions" value="61"/>
</dbReference>
<dbReference type="OrthoDB" id="6480633at2759"/>
<dbReference type="GeneID" id="100020224"/>
<dbReference type="InterPro" id="IPR035976">
    <property type="entry name" value="Sushi/SCR/CCP_sf"/>
</dbReference>
<keyword evidence="3" id="KW-0677">Repeat</keyword>